<proteinExistence type="inferred from homology"/>
<comment type="caution">
    <text evidence="6">The sequence shown here is derived from an EMBL/GenBank/DDBJ whole genome shotgun (WGS) entry which is preliminary data.</text>
</comment>
<dbReference type="Gene3D" id="3.90.76.10">
    <property type="entry name" value="Dipeptide-binding Protein, Domain 1"/>
    <property type="match status" value="1"/>
</dbReference>
<dbReference type="CDD" id="cd08493">
    <property type="entry name" value="PBP2_DppA_like"/>
    <property type="match status" value="1"/>
</dbReference>
<name>A0A839EKL5_9HYPH</name>
<dbReference type="GO" id="GO:0030288">
    <property type="term" value="C:outer membrane-bounded periplasmic space"/>
    <property type="evidence" value="ECO:0007669"/>
    <property type="project" value="TreeGrafter"/>
</dbReference>
<dbReference type="Gene3D" id="3.40.190.10">
    <property type="entry name" value="Periplasmic binding protein-like II"/>
    <property type="match status" value="1"/>
</dbReference>
<dbReference type="PANTHER" id="PTHR30290:SF38">
    <property type="entry name" value="D,D-DIPEPTIDE-BINDING PERIPLASMIC PROTEIN DDPA-RELATED"/>
    <property type="match status" value="1"/>
</dbReference>
<dbReference type="Proteomes" id="UP000549052">
    <property type="component" value="Unassembled WGS sequence"/>
</dbReference>
<comment type="subcellular location">
    <subcellularLocation>
        <location evidence="1">Periplasm</location>
    </subcellularLocation>
</comment>
<accession>A0A839EKL5</accession>
<dbReference type="AlphaFoldDB" id="A0A839EKL5"/>
<organism evidence="6 7">
    <name type="scientific">Phyllobacterium myrsinacearum</name>
    <dbReference type="NCBI Taxonomy" id="28101"/>
    <lineage>
        <taxon>Bacteria</taxon>
        <taxon>Pseudomonadati</taxon>
        <taxon>Pseudomonadota</taxon>
        <taxon>Alphaproteobacteria</taxon>
        <taxon>Hyphomicrobiales</taxon>
        <taxon>Phyllobacteriaceae</taxon>
        <taxon>Phyllobacterium</taxon>
    </lineage>
</organism>
<evidence type="ECO:0000256" key="1">
    <source>
        <dbReference type="ARBA" id="ARBA00004418"/>
    </source>
</evidence>
<dbReference type="EMBL" id="JACGXN010000010">
    <property type="protein sequence ID" value="MBA8880983.1"/>
    <property type="molecule type" value="Genomic_DNA"/>
</dbReference>
<gene>
    <name evidence="6" type="ORF">FHW16_004718</name>
</gene>
<dbReference type="GO" id="GO:1904680">
    <property type="term" value="F:peptide transmembrane transporter activity"/>
    <property type="evidence" value="ECO:0007669"/>
    <property type="project" value="TreeGrafter"/>
</dbReference>
<reference evidence="6 7" key="1">
    <citation type="submission" date="2020-07" db="EMBL/GenBank/DDBJ databases">
        <title>Genomic Encyclopedia of Type Strains, Phase IV (KMG-V): Genome sequencing to study the core and pangenomes of soil and plant-associated prokaryotes.</title>
        <authorList>
            <person name="Whitman W."/>
        </authorList>
    </citation>
    <scope>NUCLEOTIDE SEQUENCE [LARGE SCALE GENOMIC DNA]</scope>
    <source>
        <strain evidence="6 7">AN3</strain>
    </source>
</reference>
<dbReference type="InterPro" id="IPR039424">
    <property type="entry name" value="SBP_5"/>
</dbReference>
<dbReference type="Gene3D" id="3.10.105.10">
    <property type="entry name" value="Dipeptide-binding Protein, Domain 3"/>
    <property type="match status" value="1"/>
</dbReference>
<evidence type="ECO:0000256" key="4">
    <source>
        <dbReference type="SAM" id="SignalP"/>
    </source>
</evidence>
<dbReference type="PANTHER" id="PTHR30290">
    <property type="entry name" value="PERIPLASMIC BINDING COMPONENT OF ABC TRANSPORTER"/>
    <property type="match status" value="1"/>
</dbReference>
<dbReference type="InterPro" id="IPR000914">
    <property type="entry name" value="SBP_5_dom"/>
</dbReference>
<protein>
    <submittedName>
        <fullName evidence="6">ABC-type transport system substrate-binding protein</fullName>
    </submittedName>
</protein>
<feature type="chain" id="PRO_5032791729" evidence="4">
    <location>
        <begin position="32"/>
        <end position="361"/>
    </location>
</feature>
<feature type="domain" description="Solute-binding protein family 5" evidence="5">
    <location>
        <begin position="76"/>
        <end position="344"/>
    </location>
</feature>
<evidence type="ECO:0000256" key="2">
    <source>
        <dbReference type="ARBA" id="ARBA00005695"/>
    </source>
</evidence>
<keyword evidence="3 4" id="KW-0732">Signal</keyword>
<sequence>MLFGNVRHSVTFAGAALSVLLGSALISPVHAKTLVYCSETSPEGFDPALYSTNSTWDASSKPVYNRLVEFRNGTTTVVPGLAESWTISEDQLTYTFKLRSNVKFHTTEYFTPSRNLNADDVVFSLKRQLDKDDPWHDYIPGVTWEMSSGMGLTELIKDISKVDDSTVRIVLTAPSAPILADLAMDFASIVSKEYADHLRAESKMAQLNEQPIGTGPFQFVNYQQDAAIRYTANPEYWGGKQKIDDLIFSITLDQTTRLQKLRAGECQIASYPAPADVEMLKADKDLTVLEEPGLNVAYLAYNTLVPPFDKVEVRQALNMAINKKAIVDAIFQGMGQVAKNPLPRMRRPRPIDFSVDLRAVK</sequence>
<evidence type="ECO:0000259" key="5">
    <source>
        <dbReference type="Pfam" id="PF00496"/>
    </source>
</evidence>
<dbReference type="FunFam" id="3.40.190.10:FF:000036">
    <property type="entry name" value="Dipeptide ABC transporter, substrate-binding protein"/>
    <property type="match status" value="1"/>
</dbReference>
<evidence type="ECO:0000313" key="6">
    <source>
        <dbReference type="EMBL" id="MBA8880983.1"/>
    </source>
</evidence>
<comment type="similarity">
    <text evidence="2">Belongs to the bacterial solute-binding protein 5 family.</text>
</comment>
<evidence type="ECO:0000256" key="3">
    <source>
        <dbReference type="ARBA" id="ARBA00022729"/>
    </source>
</evidence>
<dbReference type="Pfam" id="PF00496">
    <property type="entry name" value="SBP_bac_5"/>
    <property type="match status" value="1"/>
</dbReference>
<feature type="signal peptide" evidence="4">
    <location>
        <begin position="1"/>
        <end position="31"/>
    </location>
</feature>
<evidence type="ECO:0000313" key="7">
    <source>
        <dbReference type="Proteomes" id="UP000549052"/>
    </source>
</evidence>
<dbReference type="SUPFAM" id="SSF53850">
    <property type="entry name" value="Periplasmic binding protein-like II"/>
    <property type="match status" value="1"/>
</dbReference>
<keyword evidence="7" id="KW-1185">Reference proteome</keyword>
<dbReference type="GO" id="GO:0042938">
    <property type="term" value="P:dipeptide transport"/>
    <property type="evidence" value="ECO:0007669"/>
    <property type="project" value="TreeGrafter"/>
</dbReference>